<dbReference type="Proteomes" id="UP000078284">
    <property type="component" value="Chromosome 5"/>
</dbReference>
<comment type="caution">
    <text evidence="12">The sequence shown here is derived from an EMBL/GenBank/DDBJ whole genome shotgun (WGS) entry which is preliminary data.</text>
</comment>
<evidence type="ECO:0000256" key="7">
    <source>
        <dbReference type="ARBA" id="ARBA00023180"/>
    </source>
</evidence>
<dbReference type="PANTHER" id="PTHR14363:SF21">
    <property type="entry name" value="HEPARANASE-LIKE PROTEIN 1"/>
    <property type="match status" value="1"/>
</dbReference>
<dbReference type="GO" id="GO:0016798">
    <property type="term" value="F:hydrolase activity, acting on glycosyl bonds"/>
    <property type="evidence" value="ECO:0007669"/>
    <property type="project" value="InterPro"/>
</dbReference>
<sequence>MGFRVCVIVVFLGCLLLVPEKTMAQEMKRASIVIQGARRVCETDENFVCATLDWWPHDKCNYDQCPWGYSSVINMDLTRPLLTKAIKAFKPLRIRIGGSLQDQVIYDVGNLKTPCRPFQKMNSGLFGFSKGCLHMKRWDELNSFLTATGAVVTFGLNALRGRHKLRGKAWGGAWDHINTQDFLNYTVSKGYVIDSWEFGNELSGSGVGASVSAELYGKDLIVLKDVINKVYKNSWLHKPILVAPGGFYEQQWYTKLLEISGPSVVDVVTHHIYNLGSGNDPALVKKIMDPSYLSQVSKTFKDVNQTIQEHGPWASPWVGESGGAYNSGGRHVSDTFIDSFWYLDQLGMSARHNTKVYCRQTLVGGFYGLLEKGTFVPNPDYYSALLWHRLMGKGVLVVQTDGPPQLRVYAHCSKGRAGVTLLLINLSNQSDFTVSVSNGINVVLNAESRKKKSLLDTLKRPFSWIGSKASDGYLNREEYHLTPENGVLRSKTMVLNGKSLKPTATGDIPSLEPVLRSVNSPLNVLPLSMSFIVLPNFDASACS</sequence>
<protein>
    <submittedName>
        <fullName evidence="12">GUS2</fullName>
    </submittedName>
</protein>
<dbReference type="ExpressionAtlas" id="A0A178UMH6">
    <property type="expression patterns" value="baseline and differential"/>
</dbReference>
<evidence type="ECO:0000313" key="13">
    <source>
        <dbReference type="Proteomes" id="UP000078284"/>
    </source>
</evidence>
<comment type="subcellular location">
    <subcellularLocation>
        <location evidence="9">Lysosome membrane</location>
        <topology evidence="9">Peripheral membrane protein</topology>
    </subcellularLocation>
    <subcellularLocation>
        <location evidence="1">Secreted</location>
    </subcellularLocation>
</comment>
<evidence type="ECO:0000256" key="1">
    <source>
        <dbReference type="ARBA" id="ARBA00004613"/>
    </source>
</evidence>
<keyword evidence="5" id="KW-0378">Hydrolase</keyword>
<evidence type="ECO:0000256" key="2">
    <source>
        <dbReference type="ARBA" id="ARBA00009800"/>
    </source>
</evidence>
<evidence type="ECO:0000256" key="3">
    <source>
        <dbReference type="ARBA" id="ARBA00022525"/>
    </source>
</evidence>
<evidence type="ECO:0000256" key="4">
    <source>
        <dbReference type="ARBA" id="ARBA00022729"/>
    </source>
</evidence>
<proteinExistence type="inferred from homology"/>
<dbReference type="SUPFAM" id="SSF51445">
    <property type="entry name" value="(Trans)glycosidases"/>
    <property type="match status" value="1"/>
</dbReference>
<name>A0A178UMH6_ARATH</name>
<comment type="similarity">
    <text evidence="2">Belongs to the glycosyl hydrolase 79 family.</text>
</comment>
<evidence type="ECO:0000256" key="11">
    <source>
        <dbReference type="SAM" id="SignalP"/>
    </source>
</evidence>
<evidence type="ECO:0000256" key="8">
    <source>
        <dbReference type="ARBA" id="ARBA00023228"/>
    </source>
</evidence>
<dbReference type="AlphaFoldDB" id="A0A178UMH6"/>
<keyword evidence="3" id="KW-0964">Secreted</keyword>
<dbReference type="Pfam" id="PF03662">
    <property type="entry name" value="Glyco_hydro_79n"/>
    <property type="match status" value="1"/>
</dbReference>
<keyword evidence="6" id="KW-0472">Membrane</keyword>
<keyword evidence="4 11" id="KW-0732">Signal</keyword>
<reference evidence="13" key="1">
    <citation type="journal article" date="2016" name="Proc. Natl. Acad. Sci. U.S.A.">
        <title>Chromosome-level assembly of Arabidopsis thaliana Ler reveals the extent of translocation and inversion polymorphisms.</title>
        <authorList>
            <person name="Zapata L."/>
            <person name="Ding J."/>
            <person name="Willing E.M."/>
            <person name="Hartwig B."/>
            <person name="Bezdan D."/>
            <person name="Jiao W.B."/>
            <person name="Patel V."/>
            <person name="Velikkakam James G."/>
            <person name="Koornneef M."/>
            <person name="Ossowski S."/>
            <person name="Schneeberger K."/>
        </authorList>
    </citation>
    <scope>NUCLEOTIDE SEQUENCE [LARGE SCALE GENOMIC DNA]</scope>
    <source>
        <strain evidence="13">cv. Landsberg erecta</strain>
    </source>
</reference>
<comment type="function">
    <text evidence="10">Endoglycosidase which is a cell surface and extracellular matrix-degrading enzyme. Cleaves heparan sulfate proteoglycans (HSPGs) into heparan sulfate side chains and core proteoglycans.</text>
</comment>
<evidence type="ECO:0000313" key="12">
    <source>
        <dbReference type="EMBL" id="OAO94875.1"/>
    </source>
</evidence>
<dbReference type="PANTHER" id="PTHR14363">
    <property type="entry name" value="HEPARANASE-RELATED"/>
    <property type="match status" value="1"/>
</dbReference>
<organism evidence="12 13">
    <name type="scientific">Arabidopsis thaliana</name>
    <name type="common">Mouse-ear cress</name>
    <dbReference type="NCBI Taxonomy" id="3702"/>
    <lineage>
        <taxon>Eukaryota</taxon>
        <taxon>Viridiplantae</taxon>
        <taxon>Streptophyta</taxon>
        <taxon>Embryophyta</taxon>
        <taxon>Tracheophyta</taxon>
        <taxon>Spermatophyta</taxon>
        <taxon>Magnoliopsida</taxon>
        <taxon>eudicotyledons</taxon>
        <taxon>Gunneridae</taxon>
        <taxon>Pentapetalae</taxon>
        <taxon>rosids</taxon>
        <taxon>malvids</taxon>
        <taxon>Brassicales</taxon>
        <taxon>Brassicaceae</taxon>
        <taxon>Camelineae</taxon>
        <taxon>Arabidopsis</taxon>
    </lineage>
</organism>
<accession>A0A178UMH6</accession>
<dbReference type="FunFam" id="3.20.20.80:FF:000023">
    <property type="entry name" value="heparanase-like protein 3"/>
    <property type="match status" value="1"/>
</dbReference>
<evidence type="ECO:0000256" key="6">
    <source>
        <dbReference type="ARBA" id="ARBA00023136"/>
    </source>
</evidence>
<evidence type="ECO:0000256" key="10">
    <source>
        <dbReference type="ARBA" id="ARBA00055929"/>
    </source>
</evidence>
<feature type="signal peptide" evidence="11">
    <location>
        <begin position="1"/>
        <end position="24"/>
    </location>
</feature>
<gene>
    <name evidence="12" type="ordered locus">AXX17_At5g07590</name>
</gene>
<evidence type="ECO:0000256" key="9">
    <source>
        <dbReference type="ARBA" id="ARBA00023765"/>
    </source>
</evidence>
<dbReference type="GO" id="GO:0005576">
    <property type="term" value="C:extracellular region"/>
    <property type="evidence" value="ECO:0007669"/>
    <property type="project" value="UniProtKB-SubCell"/>
</dbReference>
<keyword evidence="8" id="KW-0458">Lysosome</keyword>
<dbReference type="GO" id="GO:0005765">
    <property type="term" value="C:lysosomal membrane"/>
    <property type="evidence" value="ECO:0007669"/>
    <property type="project" value="UniProtKB-SubCell"/>
</dbReference>
<dbReference type="EMBL" id="LUHQ01000005">
    <property type="protein sequence ID" value="OAO94875.1"/>
    <property type="molecule type" value="Genomic_DNA"/>
</dbReference>
<evidence type="ECO:0000256" key="5">
    <source>
        <dbReference type="ARBA" id="ARBA00022801"/>
    </source>
</evidence>
<feature type="chain" id="PRO_5008094122" evidence="11">
    <location>
        <begin position="25"/>
        <end position="543"/>
    </location>
</feature>
<dbReference type="InterPro" id="IPR005199">
    <property type="entry name" value="Glyco_hydro_79"/>
</dbReference>
<dbReference type="Gene3D" id="3.20.20.80">
    <property type="entry name" value="Glycosidases"/>
    <property type="match status" value="1"/>
</dbReference>
<keyword evidence="7" id="KW-0325">Glycoprotein</keyword>
<dbReference type="InterPro" id="IPR017853">
    <property type="entry name" value="GH"/>
</dbReference>